<evidence type="ECO:0000313" key="1">
    <source>
        <dbReference type="EMBL" id="MBW0137577.1"/>
    </source>
</evidence>
<sequence>MSYEMVSAYTLLVGQTDGEPNVSVHTTADDAWRALDRVVRDRCGMRPRPRRKADADATARLANAWRAGDPENRYWNVTTHRLPIPVPEIARNPAPLEPAPSLVRASSRWIFG</sequence>
<accession>A0ABS6UZD8</accession>
<evidence type="ECO:0000313" key="2">
    <source>
        <dbReference type="Proteomes" id="UP000694287"/>
    </source>
</evidence>
<reference evidence="1 2" key="1">
    <citation type="submission" date="2020-11" db="EMBL/GenBank/DDBJ databases">
        <title>Pseudonocardia abyssalis sp. nov. and Pseudonocardia oceani sp. nov., description and phylogenomic analysis of two novel actinomycetes isolated from the deep Southern Ocean.</title>
        <authorList>
            <person name="Parra J."/>
        </authorList>
    </citation>
    <scope>NUCLEOTIDE SEQUENCE [LARGE SCALE GENOMIC DNA]</scope>
    <source>
        <strain evidence="1 2">KRD-168</strain>
    </source>
</reference>
<protein>
    <submittedName>
        <fullName evidence="1">Uncharacterized protein</fullName>
    </submittedName>
</protein>
<name>A0ABS6UZD8_9PSEU</name>
<organism evidence="1 2">
    <name type="scientific">Pseudonocardia abyssalis</name>
    <dbReference type="NCBI Taxonomy" id="2792008"/>
    <lineage>
        <taxon>Bacteria</taxon>
        <taxon>Bacillati</taxon>
        <taxon>Actinomycetota</taxon>
        <taxon>Actinomycetes</taxon>
        <taxon>Pseudonocardiales</taxon>
        <taxon>Pseudonocardiaceae</taxon>
        <taxon>Pseudonocardia</taxon>
    </lineage>
</organism>
<proteinExistence type="predicted"/>
<comment type="caution">
    <text evidence="1">The sequence shown here is derived from an EMBL/GenBank/DDBJ whole genome shotgun (WGS) entry which is preliminary data.</text>
</comment>
<dbReference type="RefSeq" id="WP_218605089.1">
    <property type="nucleotide sequence ID" value="NZ_JADQDJ010000299.1"/>
</dbReference>
<dbReference type="EMBL" id="JADQDK010000001">
    <property type="protein sequence ID" value="MBW0137577.1"/>
    <property type="molecule type" value="Genomic_DNA"/>
</dbReference>
<gene>
    <name evidence="1" type="ORF">I4I81_25430</name>
</gene>
<keyword evidence="2" id="KW-1185">Reference proteome</keyword>
<dbReference type="Proteomes" id="UP000694287">
    <property type="component" value="Unassembled WGS sequence"/>
</dbReference>